<dbReference type="GO" id="GO:0033014">
    <property type="term" value="P:tetrapyrrole biosynthetic process"/>
    <property type="evidence" value="ECO:0007669"/>
    <property type="project" value="InterPro"/>
</dbReference>
<dbReference type="RefSeq" id="WP_050662815.1">
    <property type="nucleotide sequence ID" value="NZ_CP118494.1"/>
</dbReference>
<sequence length="244" mass="25661">MPVTILITRPEPEAGRFAARLRIVCGPETEVLCAPVMRIAWRGTLPPLRGDEVLIFTSQHGVAGFCHQTTARNFTCYCVGEATAKAARAQGLTAIACDGDAAALLDRIAQDAATGPFLHLRGAHVAADVTGALQAAGHVAQETVVYDQQPQDMGEAARRVLAGEAPVILPLMSPRSARLVFSQAGHIHAPLFVAAISRNAAEAVPEGAAQKLSIAQRPDAEAMADAVHDLVKTAKRLEGGKRAQ</sequence>
<name>A0A0L6CUS7_9RHOB</name>
<comment type="caution">
    <text evidence="2">The sequence shown here is derived from an EMBL/GenBank/DDBJ whole genome shotgun (WGS) entry which is preliminary data.</text>
</comment>
<dbReference type="EMBL" id="LGVV01000022">
    <property type="protein sequence ID" value="KNX41529.1"/>
    <property type="molecule type" value="Genomic_DNA"/>
</dbReference>
<keyword evidence="3" id="KW-1185">Reference proteome</keyword>
<dbReference type="OrthoDB" id="7204250at2"/>
<dbReference type="AlphaFoldDB" id="A0A0L6CUS7"/>
<dbReference type="CDD" id="cd06578">
    <property type="entry name" value="HemD"/>
    <property type="match status" value="1"/>
</dbReference>
<dbReference type="Gene3D" id="3.40.50.10090">
    <property type="match status" value="1"/>
</dbReference>
<dbReference type="Pfam" id="PF02602">
    <property type="entry name" value="HEM4"/>
    <property type="match status" value="1"/>
</dbReference>
<feature type="domain" description="Tetrapyrrole biosynthesis uroporphyrinogen III synthase" evidence="1">
    <location>
        <begin position="30"/>
        <end position="224"/>
    </location>
</feature>
<evidence type="ECO:0000313" key="2">
    <source>
        <dbReference type="EMBL" id="KNX41529.1"/>
    </source>
</evidence>
<evidence type="ECO:0000259" key="1">
    <source>
        <dbReference type="Pfam" id="PF02602"/>
    </source>
</evidence>
<dbReference type="InterPro" id="IPR036108">
    <property type="entry name" value="4pyrrol_syn_uPrphyn_synt_sf"/>
</dbReference>
<accession>A0A0L6CUS7</accession>
<dbReference type="PATRIC" id="fig|74031.6.peg.1965"/>
<protein>
    <submittedName>
        <fullName evidence="2">Uroporphyrinogen-III synthase</fullName>
    </submittedName>
</protein>
<dbReference type="Proteomes" id="UP000037046">
    <property type="component" value="Unassembled WGS sequence"/>
</dbReference>
<proteinExistence type="predicted"/>
<dbReference type="STRING" id="74031.SAMN04488077_103128"/>
<dbReference type="GO" id="GO:0004852">
    <property type="term" value="F:uroporphyrinogen-III synthase activity"/>
    <property type="evidence" value="ECO:0007669"/>
    <property type="project" value="InterPro"/>
</dbReference>
<evidence type="ECO:0000313" key="3">
    <source>
        <dbReference type="Proteomes" id="UP000037046"/>
    </source>
</evidence>
<dbReference type="SUPFAM" id="SSF69618">
    <property type="entry name" value="HemD-like"/>
    <property type="match status" value="1"/>
</dbReference>
<reference evidence="3" key="1">
    <citation type="submission" date="2015-07" db="EMBL/GenBank/DDBJ databases">
        <title>Draft Genome Sequence of Roseovarius tolerans EL-164, a producer of N-Acylated Alanine Methyl Esters (NAMEs).</title>
        <authorList>
            <person name="Voget S."/>
            <person name="Bruns H."/>
            <person name="Wagner-Doebler I."/>
            <person name="Schulz S."/>
            <person name="Daniel R."/>
        </authorList>
    </citation>
    <scope>NUCLEOTIDE SEQUENCE [LARGE SCALE GENOMIC DNA]</scope>
    <source>
        <strain evidence="3">EL-164</strain>
    </source>
</reference>
<gene>
    <name evidence="2" type="ORF">ROTO_19290</name>
</gene>
<dbReference type="InterPro" id="IPR003754">
    <property type="entry name" value="4pyrrol_synth_uPrphyn_synth"/>
</dbReference>
<organism evidence="2 3">
    <name type="scientific">Roseovarius tolerans</name>
    <dbReference type="NCBI Taxonomy" id="74031"/>
    <lineage>
        <taxon>Bacteria</taxon>
        <taxon>Pseudomonadati</taxon>
        <taxon>Pseudomonadota</taxon>
        <taxon>Alphaproteobacteria</taxon>
        <taxon>Rhodobacterales</taxon>
        <taxon>Roseobacteraceae</taxon>
        <taxon>Roseovarius</taxon>
    </lineage>
</organism>